<dbReference type="PANTHER" id="PTHR36503:SF1">
    <property type="entry name" value="BLR2520 PROTEIN"/>
    <property type="match status" value="1"/>
</dbReference>
<dbReference type="InterPro" id="IPR004360">
    <property type="entry name" value="Glyas_Fos-R_dOase_dom"/>
</dbReference>
<protein>
    <recommendedName>
        <fullName evidence="1">VOC domain-containing protein</fullName>
    </recommendedName>
</protein>
<dbReference type="Proteomes" id="UP000199360">
    <property type="component" value="Unassembled WGS sequence"/>
</dbReference>
<dbReference type="OrthoDB" id="4265398at2"/>
<sequence>MADPTVTVSLPIADRATSHRFYVDALGWTAIGEPAADGIPEPLQFAVNDGLRLMLVPSGGFGWVIGDHEVAERGHSECVLSWVAGDPDEVRGIVDRARVAGARVVTPPAEQPWGYTAAFADPDGHLWMVTTA</sequence>
<dbReference type="PANTHER" id="PTHR36503">
    <property type="entry name" value="BLR2520 PROTEIN"/>
    <property type="match status" value="1"/>
</dbReference>
<dbReference type="InterPro" id="IPR037523">
    <property type="entry name" value="VOC_core"/>
</dbReference>
<dbReference type="Pfam" id="PF00903">
    <property type="entry name" value="Glyoxalase"/>
    <property type="match status" value="1"/>
</dbReference>
<dbReference type="InterPro" id="IPR029068">
    <property type="entry name" value="Glyas_Bleomycin-R_OHBP_Dase"/>
</dbReference>
<evidence type="ECO:0000313" key="2">
    <source>
        <dbReference type="EMBL" id="SCG59086.1"/>
    </source>
</evidence>
<evidence type="ECO:0000259" key="1">
    <source>
        <dbReference type="PROSITE" id="PS51819"/>
    </source>
</evidence>
<reference evidence="3" key="1">
    <citation type="submission" date="2016-06" db="EMBL/GenBank/DDBJ databases">
        <authorList>
            <person name="Varghese N."/>
            <person name="Submissions Spin"/>
        </authorList>
    </citation>
    <scope>NUCLEOTIDE SEQUENCE [LARGE SCALE GENOMIC DNA]</scope>
    <source>
        <strain evidence="3">DSM 45647</strain>
    </source>
</reference>
<dbReference type="EMBL" id="FMDM01000006">
    <property type="protein sequence ID" value="SCG59086.1"/>
    <property type="molecule type" value="Genomic_DNA"/>
</dbReference>
<organism evidence="2 3">
    <name type="scientific">Micromonospora humi</name>
    <dbReference type="NCBI Taxonomy" id="745366"/>
    <lineage>
        <taxon>Bacteria</taxon>
        <taxon>Bacillati</taxon>
        <taxon>Actinomycetota</taxon>
        <taxon>Actinomycetes</taxon>
        <taxon>Micromonosporales</taxon>
        <taxon>Micromonosporaceae</taxon>
        <taxon>Micromonospora</taxon>
    </lineage>
</organism>
<accession>A0A1C5IMQ1</accession>
<dbReference type="STRING" id="745366.GA0070213_106151"/>
<gene>
    <name evidence="2" type="ORF">GA0070213_106151</name>
</gene>
<dbReference type="RefSeq" id="WP_091062737.1">
    <property type="nucleotide sequence ID" value="NZ_FMDM01000006.1"/>
</dbReference>
<keyword evidence="3" id="KW-1185">Reference proteome</keyword>
<dbReference type="SUPFAM" id="SSF54593">
    <property type="entry name" value="Glyoxalase/Bleomycin resistance protein/Dihydroxybiphenyl dioxygenase"/>
    <property type="match status" value="1"/>
</dbReference>
<name>A0A1C5IMQ1_9ACTN</name>
<evidence type="ECO:0000313" key="3">
    <source>
        <dbReference type="Proteomes" id="UP000199360"/>
    </source>
</evidence>
<feature type="domain" description="VOC" evidence="1">
    <location>
        <begin position="1"/>
        <end position="132"/>
    </location>
</feature>
<dbReference type="PROSITE" id="PS51819">
    <property type="entry name" value="VOC"/>
    <property type="match status" value="1"/>
</dbReference>
<dbReference type="AlphaFoldDB" id="A0A1C5IMQ1"/>
<proteinExistence type="predicted"/>
<dbReference type="Gene3D" id="3.10.180.10">
    <property type="entry name" value="2,3-Dihydroxybiphenyl 1,2-Dioxygenase, domain 1"/>
    <property type="match status" value="1"/>
</dbReference>